<feature type="region of interest" description="Disordered" evidence="6">
    <location>
        <begin position="80"/>
        <end position="99"/>
    </location>
</feature>
<protein>
    <recommendedName>
        <fullName evidence="8">Fe2OG dioxygenase domain-containing protein</fullName>
    </recommendedName>
</protein>
<dbReference type="Pfam" id="PF01847">
    <property type="entry name" value="VHL"/>
    <property type="match status" value="1"/>
</dbReference>
<dbReference type="Gene3D" id="2.60.120.620">
    <property type="entry name" value="q2cbj1_9rhob like domain"/>
    <property type="match status" value="1"/>
</dbReference>
<evidence type="ECO:0000313" key="10">
    <source>
        <dbReference type="Proteomes" id="UP000290189"/>
    </source>
</evidence>
<dbReference type="InterPro" id="IPR036208">
    <property type="entry name" value="VHL_sf"/>
</dbReference>
<dbReference type="SMART" id="SM00702">
    <property type="entry name" value="P4Hc"/>
    <property type="match status" value="1"/>
</dbReference>
<dbReference type="GO" id="GO:0031418">
    <property type="term" value="F:L-ascorbic acid binding"/>
    <property type="evidence" value="ECO:0007669"/>
    <property type="project" value="InterPro"/>
</dbReference>
<dbReference type="GO" id="GO:0005506">
    <property type="term" value="F:iron ion binding"/>
    <property type="evidence" value="ECO:0007669"/>
    <property type="project" value="InterPro"/>
</dbReference>
<dbReference type="Gene3D" id="2.60.40.780">
    <property type="entry name" value="von Hippel-Lindau disease tumour suppressor, beta domain"/>
    <property type="match status" value="1"/>
</dbReference>
<dbReference type="InterPro" id="IPR044862">
    <property type="entry name" value="Pro_4_hyd_alph_FE2OG_OXY"/>
</dbReference>
<accession>A0A3P3Y1F3</accession>
<organism evidence="9 10">
    <name type="scientific">Plasmodiophora brassicae</name>
    <name type="common">Clubroot disease agent</name>
    <dbReference type="NCBI Taxonomy" id="37360"/>
    <lineage>
        <taxon>Eukaryota</taxon>
        <taxon>Sar</taxon>
        <taxon>Rhizaria</taxon>
        <taxon>Endomyxa</taxon>
        <taxon>Phytomyxea</taxon>
        <taxon>Plasmodiophorida</taxon>
        <taxon>Plasmodiophoridae</taxon>
        <taxon>Plasmodiophora</taxon>
    </lineage>
</organism>
<feature type="domain" description="Fe2OG dioxygenase" evidence="8">
    <location>
        <begin position="332"/>
        <end position="454"/>
    </location>
</feature>
<feature type="transmembrane region" description="Helical" evidence="7">
    <location>
        <begin position="27"/>
        <end position="46"/>
    </location>
</feature>
<proteinExistence type="predicted"/>
<evidence type="ECO:0000256" key="7">
    <source>
        <dbReference type="SAM" id="Phobius"/>
    </source>
</evidence>
<dbReference type="InterPro" id="IPR005123">
    <property type="entry name" value="Oxoglu/Fe-dep_dioxygenase_dom"/>
</dbReference>
<evidence type="ECO:0000256" key="2">
    <source>
        <dbReference type="ARBA" id="ARBA00022723"/>
    </source>
</evidence>
<name>A0A3P3Y1F3_PLABS</name>
<dbReference type="InterPro" id="IPR006620">
    <property type="entry name" value="Pro_4_hyd_alph"/>
</dbReference>
<dbReference type="EMBL" id="OVEO01000002">
    <property type="protein sequence ID" value="SPQ94018.1"/>
    <property type="molecule type" value="Genomic_DNA"/>
</dbReference>
<evidence type="ECO:0000259" key="8">
    <source>
        <dbReference type="PROSITE" id="PS51471"/>
    </source>
</evidence>
<keyword evidence="7" id="KW-0812">Transmembrane</keyword>
<keyword evidence="3" id="KW-0223">Dioxygenase</keyword>
<dbReference type="AlphaFoldDB" id="A0A3P3Y1F3"/>
<dbReference type="InterPro" id="IPR037140">
    <property type="entry name" value="VHL_beta_dom_sf"/>
</dbReference>
<keyword evidence="7" id="KW-0472">Membrane</keyword>
<evidence type="ECO:0000313" key="9">
    <source>
        <dbReference type="EMBL" id="SPQ94018.1"/>
    </source>
</evidence>
<dbReference type="GO" id="GO:0005783">
    <property type="term" value="C:endoplasmic reticulum"/>
    <property type="evidence" value="ECO:0007669"/>
    <property type="project" value="TreeGrafter"/>
</dbReference>
<keyword evidence="2" id="KW-0479">Metal-binding</keyword>
<dbReference type="SUPFAM" id="SSF49468">
    <property type="entry name" value="VHL"/>
    <property type="match status" value="1"/>
</dbReference>
<keyword evidence="7" id="KW-1133">Transmembrane helix</keyword>
<dbReference type="Proteomes" id="UP000290189">
    <property type="component" value="Unassembled WGS sequence"/>
</dbReference>
<dbReference type="InterPro" id="IPR024053">
    <property type="entry name" value="VHL_beta_dom"/>
</dbReference>
<dbReference type="Pfam" id="PF13640">
    <property type="entry name" value="2OG-FeII_Oxy_3"/>
    <property type="match status" value="1"/>
</dbReference>
<dbReference type="InterPro" id="IPR045054">
    <property type="entry name" value="P4HA-like"/>
</dbReference>
<gene>
    <name evidence="9" type="ORF">PLBR_LOCUS1233</name>
</gene>
<feature type="compositionally biased region" description="Low complexity" evidence="6">
    <location>
        <begin position="82"/>
        <end position="97"/>
    </location>
</feature>
<dbReference type="PANTHER" id="PTHR10869:SF246">
    <property type="entry name" value="TRANSMEMBRANE PROLYL 4-HYDROXYLASE"/>
    <property type="match status" value="1"/>
</dbReference>
<geneLocation type="mitochondrion" evidence="9"/>
<dbReference type="PROSITE" id="PS51471">
    <property type="entry name" value="FE2OG_OXY"/>
    <property type="match status" value="1"/>
</dbReference>
<reference evidence="9 10" key="1">
    <citation type="submission" date="2018-03" db="EMBL/GenBank/DDBJ databases">
        <authorList>
            <person name="Fogelqvist J."/>
        </authorList>
    </citation>
    <scope>NUCLEOTIDE SEQUENCE [LARGE SCALE GENOMIC DNA]</scope>
</reference>
<evidence type="ECO:0000256" key="6">
    <source>
        <dbReference type="SAM" id="MobiDB-lite"/>
    </source>
</evidence>
<evidence type="ECO:0000256" key="1">
    <source>
        <dbReference type="ARBA" id="ARBA00001961"/>
    </source>
</evidence>
<comment type="cofactor">
    <cofactor evidence="1">
        <name>L-ascorbate</name>
        <dbReference type="ChEBI" id="CHEBI:38290"/>
    </cofactor>
</comment>
<dbReference type="PANTHER" id="PTHR10869">
    <property type="entry name" value="PROLYL 4-HYDROXYLASE ALPHA SUBUNIT"/>
    <property type="match status" value="1"/>
</dbReference>
<sequence length="459" mass="50541">MTTETPAETHKNDVVQRRSGSTIPIRAVVAIVVIAVAISFVIVPLYDRFVKGAGEHPTVSQEGNVAVSLGNDRYEALEAEVSASDEPPESDASSDASTSNAGTFVPVAITCINVHNETIEMFWKNYNGEEISMGTIAPYASKLFNSYATHIWVWRVASSQEFIKETALGTEGEVTLYSSIETSWHETYEKEHGYPWLNVYPRGPLSKWVPDPVAIGHEDKREVGPAHCTNEGEAGSPDSKVNVTLLTVSTSPKVFVVDNFASELECDHIIAQALASGNLHRSVVKNIGEVSDARTSENTWVAPTESKIIENLFRRGYDLLKLNYSSDSWNVHAEKLQVLRYQVGQEYKPHDDYFAPAEYPNHKAAQAGHNRYATLFLYLSDVLSGGETVFPRANGTFVEEACTAEGALKVKPKKGSAALFFSMLPDGNLDKNCLHGGCPVVEGTKWAANLWFWDERYGD</sequence>
<evidence type="ECO:0000256" key="4">
    <source>
        <dbReference type="ARBA" id="ARBA00023002"/>
    </source>
</evidence>
<keyword evidence="4" id="KW-0560">Oxidoreductase</keyword>
<keyword evidence="5" id="KW-0408">Iron</keyword>
<evidence type="ECO:0000256" key="5">
    <source>
        <dbReference type="ARBA" id="ARBA00023004"/>
    </source>
</evidence>
<dbReference type="GO" id="GO:0004656">
    <property type="term" value="F:procollagen-proline 4-dioxygenase activity"/>
    <property type="evidence" value="ECO:0007669"/>
    <property type="project" value="TreeGrafter"/>
</dbReference>
<keyword evidence="9" id="KW-0496">Mitochondrion</keyword>
<evidence type="ECO:0000256" key="3">
    <source>
        <dbReference type="ARBA" id="ARBA00022964"/>
    </source>
</evidence>